<keyword evidence="14" id="KW-0175">Coiled coil</keyword>
<evidence type="ECO:0000256" key="9">
    <source>
        <dbReference type="ARBA" id="ARBA00059024"/>
    </source>
</evidence>
<evidence type="ECO:0000313" key="17">
    <source>
        <dbReference type="EMBL" id="KAK8735539.1"/>
    </source>
</evidence>
<dbReference type="PROSITE" id="PS50297">
    <property type="entry name" value="ANK_REP_REGION"/>
    <property type="match status" value="4"/>
</dbReference>
<evidence type="ECO:0000256" key="14">
    <source>
        <dbReference type="SAM" id="Coils"/>
    </source>
</evidence>
<dbReference type="Gene3D" id="6.10.250.1820">
    <property type="match status" value="1"/>
</dbReference>
<evidence type="ECO:0000256" key="15">
    <source>
        <dbReference type="SAM" id="MobiDB-lite"/>
    </source>
</evidence>
<dbReference type="Pfam" id="PF12796">
    <property type="entry name" value="Ank_2"/>
    <property type="match status" value="2"/>
</dbReference>
<feature type="compositionally biased region" description="Basic and acidic residues" evidence="15">
    <location>
        <begin position="639"/>
        <end position="681"/>
    </location>
</feature>
<dbReference type="InterPro" id="IPR031775">
    <property type="entry name" value="PRKG1_interact"/>
</dbReference>
<feature type="compositionally biased region" description="Polar residues" evidence="15">
    <location>
        <begin position="449"/>
        <end position="463"/>
    </location>
</feature>
<evidence type="ECO:0000256" key="7">
    <source>
        <dbReference type="ARBA" id="ARBA00023212"/>
    </source>
</evidence>
<comment type="subcellular location">
    <subcellularLocation>
        <location evidence="1">Cytoplasm</location>
        <location evidence="1">Cytoskeleton</location>
    </subcellularLocation>
</comment>
<dbReference type="Gene3D" id="6.10.140.390">
    <property type="match status" value="1"/>
</dbReference>
<gene>
    <name evidence="17" type="ORF">OTU49_005432</name>
</gene>
<sequence>MAVDNRSTSSLFKRAEQLRRWQESETNKHEVLENNRTQKVNFSDGCIFLAACAAGDKQEVLRLLEKGADIDTANVDGLTALHAACIDDNLDMVEFLVEQGTDVNKGDMEGWTPLHATASCGFNSIAKFLIDRGADLSLVNNDGDLAIDIADSDEMESLLQREIEAKGIDCESCRNEEERRMLEDAQMWLSSGYLADRPHPKTGAVALHVAAAKGYIKVMNLLLEAGAEINVQDLDGWTPLHAAAHWGQREAVEILCENMADMDIRNFVGQSAFDVADSSLLRLMDELKRKQAAQKLVTPNKPIHKKRKTSPHPDHSNKKEREDQHESDGTSGDESSSDVEKKNKVNKENTTPQIIPTNAVSDKSNARTLPQARAENNMDESEVQSWRRPSSLRKTIQEDKNQKEEVSRTIPTPARISNKENDDSTIGKRVIPAEKDERNHMDSMEPLVSTGSVLTTNTSSSTRSVGSNVTTLTTNGGLTALPPPPKTAPTLTIPPKYPSQQQIPSLTLTTAPPVASVTSPTSPAPPSQTPASAQPPTPSKMSPGSVIKNFFKSFVPPSRDEESETQRKAHAKMVRSTRRSTQGVTLEDIKSAEQLMKNKQQQVPTSSPEPKETSSAPTVPTSTSLGSSTTTPPSPSSKPKPESPTKADEEERRPSWRLKVDDSDKNRFSLENVRSKDKPDVENDTETVTVQLRKKNTEDKVDEDKESERNSQTREGTQAAIQRRKKPKRRSTGVVKVNIDEIDPEKRAQRSSEQQQQQQQQADEGSEEEEGDDKLSVNERGETAKGSTTSLGSAINSRPSSRSSSVGPENGDIDYKKLYEEQLEENFRVHERLRGTENELRQARETIDLNNKKCNTRLAMAEADKREKRALERKLSEMEEELKQLQKLKAENEKLKAENRALTRVVSKLTNSATAGMGNLANLSK</sequence>
<feature type="compositionally biased region" description="Basic and acidic residues" evidence="15">
    <location>
        <begin position="695"/>
        <end position="712"/>
    </location>
</feature>
<dbReference type="PROSITE" id="PS50088">
    <property type="entry name" value="ANK_REPEAT"/>
    <property type="match status" value="4"/>
</dbReference>
<feature type="compositionally biased region" description="Basic and acidic residues" evidence="15">
    <location>
        <begin position="773"/>
        <end position="783"/>
    </location>
</feature>
<evidence type="ECO:0000256" key="12">
    <source>
        <dbReference type="ARBA" id="ARBA00083252"/>
    </source>
</evidence>
<keyword evidence="3" id="KW-0963">Cytoplasm</keyword>
<feature type="compositionally biased region" description="Basic and acidic residues" evidence="15">
    <location>
        <begin position="338"/>
        <end position="347"/>
    </location>
</feature>
<comment type="caution">
    <text evidence="17">The sequence shown here is derived from an EMBL/GenBank/DDBJ whole genome shotgun (WGS) entry which is preliminary data.</text>
</comment>
<dbReference type="AlphaFoldDB" id="A0AAW0XBS9"/>
<evidence type="ECO:0000256" key="2">
    <source>
        <dbReference type="ARBA" id="ARBA00022473"/>
    </source>
</evidence>
<dbReference type="Proteomes" id="UP001445076">
    <property type="component" value="Unassembled WGS sequence"/>
</dbReference>
<comment type="similarity">
    <text evidence="8">Belongs to the NRARP family.</text>
</comment>
<dbReference type="FunFam" id="1.25.40.20:FF:000007">
    <property type="entry name" value="Phosphatase 1 regulatory subunit 12A"/>
    <property type="match status" value="1"/>
</dbReference>
<dbReference type="Gene3D" id="1.25.40.20">
    <property type="entry name" value="Ankyrin repeat-containing domain"/>
    <property type="match status" value="2"/>
</dbReference>
<feature type="compositionally biased region" description="Polar residues" evidence="15">
    <location>
        <begin position="785"/>
        <end position="796"/>
    </location>
</feature>
<evidence type="ECO:0000256" key="11">
    <source>
        <dbReference type="ARBA" id="ARBA00072757"/>
    </source>
</evidence>
<evidence type="ECO:0000256" key="4">
    <source>
        <dbReference type="ARBA" id="ARBA00022553"/>
    </source>
</evidence>
<accession>A0AAW0XBS9</accession>
<keyword evidence="5" id="KW-0677">Repeat</keyword>
<dbReference type="SMART" id="SM00248">
    <property type="entry name" value="ANK"/>
    <property type="match status" value="5"/>
</dbReference>
<feature type="repeat" description="ANK" evidence="13">
    <location>
        <begin position="76"/>
        <end position="108"/>
    </location>
</feature>
<evidence type="ECO:0000259" key="16">
    <source>
        <dbReference type="Pfam" id="PF15898"/>
    </source>
</evidence>
<evidence type="ECO:0000313" key="18">
    <source>
        <dbReference type="Proteomes" id="UP001445076"/>
    </source>
</evidence>
<evidence type="ECO:0000256" key="8">
    <source>
        <dbReference type="ARBA" id="ARBA00038386"/>
    </source>
</evidence>
<name>A0AAW0XBS9_CHEQU</name>
<keyword evidence="6 13" id="KW-0040">ANK repeat</keyword>
<feature type="compositionally biased region" description="Basic and acidic residues" evidence="15">
    <location>
        <begin position="395"/>
        <end position="407"/>
    </location>
</feature>
<feature type="compositionally biased region" description="Low complexity" evidence="15">
    <location>
        <begin position="464"/>
        <end position="480"/>
    </location>
</feature>
<feature type="compositionally biased region" description="Polar residues" evidence="15">
    <location>
        <begin position="350"/>
        <end position="368"/>
    </location>
</feature>
<feature type="repeat" description="ANK" evidence="13">
    <location>
        <begin position="235"/>
        <end position="267"/>
    </location>
</feature>
<feature type="compositionally biased region" description="Basic residues" evidence="15">
    <location>
        <begin position="722"/>
        <end position="731"/>
    </location>
</feature>
<feature type="compositionally biased region" description="Low complexity" evidence="15">
    <location>
        <begin position="751"/>
        <end position="763"/>
    </location>
</feature>
<reference evidence="17 18" key="1">
    <citation type="journal article" date="2024" name="BMC Genomics">
        <title>Genome assembly of redclaw crayfish (Cherax quadricarinatus) provides insights into its immune adaptation and hypoxia tolerance.</title>
        <authorList>
            <person name="Liu Z."/>
            <person name="Zheng J."/>
            <person name="Li H."/>
            <person name="Fang K."/>
            <person name="Wang S."/>
            <person name="He J."/>
            <person name="Zhou D."/>
            <person name="Weng S."/>
            <person name="Chi M."/>
            <person name="Gu Z."/>
            <person name="He J."/>
            <person name="Li F."/>
            <person name="Wang M."/>
        </authorList>
    </citation>
    <scope>NUCLEOTIDE SEQUENCE [LARGE SCALE GENOMIC DNA]</scope>
    <source>
        <strain evidence="17">ZL_2023a</strain>
    </source>
</reference>
<dbReference type="EMBL" id="JARKIK010000047">
    <property type="protein sequence ID" value="KAK8735539.1"/>
    <property type="molecule type" value="Genomic_DNA"/>
</dbReference>
<keyword evidence="4" id="KW-0597">Phosphoprotein</keyword>
<comment type="subunit">
    <text evidence="10">PP1 comprises a catalytic subunit, PPP1CA, PPP1CB or PPP1CC, and one or several targeting or regulatory subunits. PPP1R12B mediates binding to myosin. Isoform 3 and isoform 4 bind PPP1R12A, but not isoform 1 of PPP1R12B itself. Binds IL16.</text>
</comment>
<dbReference type="InterPro" id="IPR002110">
    <property type="entry name" value="Ankyrin_rpt"/>
</dbReference>
<feature type="coiled-coil region" evidence="14">
    <location>
        <begin position="833"/>
        <end position="912"/>
    </location>
</feature>
<evidence type="ECO:0000256" key="1">
    <source>
        <dbReference type="ARBA" id="ARBA00004245"/>
    </source>
</evidence>
<dbReference type="Pfam" id="PF15898">
    <property type="entry name" value="PRKG1_interact"/>
    <property type="match status" value="1"/>
</dbReference>
<protein>
    <recommendedName>
        <fullName evidence="11">Protein phosphatase 1 regulatory subunit 12B</fullName>
    </recommendedName>
    <alternativeName>
        <fullName evidence="12">Myosin phosphatase-targeting subunit 2</fullName>
    </alternativeName>
</protein>
<feature type="compositionally biased region" description="Basic residues" evidence="15">
    <location>
        <begin position="568"/>
        <end position="578"/>
    </location>
</feature>
<organism evidence="17 18">
    <name type="scientific">Cherax quadricarinatus</name>
    <name type="common">Australian red claw crayfish</name>
    <dbReference type="NCBI Taxonomy" id="27406"/>
    <lineage>
        <taxon>Eukaryota</taxon>
        <taxon>Metazoa</taxon>
        <taxon>Ecdysozoa</taxon>
        <taxon>Arthropoda</taxon>
        <taxon>Crustacea</taxon>
        <taxon>Multicrustacea</taxon>
        <taxon>Malacostraca</taxon>
        <taxon>Eumalacostraca</taxon>
        <taxon>Eucarida</taxon>
        <taxon>Decapoda</taxon>
        <taxon>Pleocyemata</taxon>
        <taxon>Astacidea</taxon>
        <taxon>Parastacoidea</taxon>
        <taxon>Parastacidae</taxon>
        <taxon>Cherax</taxon>
    </lineage>
</organism>
<dbReference type="SUPFAM" id="SSF48403">
    <property type="entry name" value="Ankyrin repeat"/>
    <property type="match status" value="1"/>
</dbReference>
<keyword evidence="18" id="KW-1185">Reference proteome</keyword>
<keyword evidence="7" id="KW-0206">Cytoskeleton</keyword>
<proteinExistence type="inferred from homology"/>
<evidence type="ECO:0000256" key="3">
    <source>
        <dbReference type="ARBA" id="ARBA00022490"/>
    </source>
</evidence>
<dbReference type="InterPro" id="IPR036770">
    <property type="entry name" value="Ankyrin_rpt-contain_sf"/>
</dbReference>
<feature type="compositionally biased region" description="Basic and acidic residues" evidence="15">
    <location>
        <begin position="311"/>
        <end position="328"/>
    </location>
</feature>
<dbReference type="GO" id="GO:0005856">
    <property type="term" value="C:cytoskeleton"/>
    <property type="evidence" value="ECO:0007669"/>
    <property type="project" value="UniProtKB-SubCell"/>
</dbReference>
<dbReference type="GO" id="GO:0019208">
    <property type="term" value="F:phosphatase regulator activity"/>
    <property type="evidence" value="ECO:0007669"/>
    <property type="project" value="TreeGrafter"/>
</dbReference>
<dbReference type="PANTHER" id="PTHR24179:SF21">
    <property type="entry name" value="MYOSIN BINDING SUBUNIT, ISOFORM O"/>
    <property type="match status" value="1"/>
</dbReference>
<dbReference type="GO" id="GO:0004857">
    <property type="term" value="F:enzyme inhibitor activity"/>
    <property type="evidence" value="ECO:0007669"/>
    <property type="project" value="TreeGrafter"/>
</dbReference>
<feature type="compositionally biased region" description="Low complexity" evidence="15">
    <location>
        <begin position="509"/>
        <end position="521"/>
    </location>
</feature>
<evidence type="ECO:0000256" key="13">
    <source>
        <dbReference type="PROSITE-ProRule" id="PRU00023"/>
    </source>
</evidence>
<evidence type="ECO:0000256" key="5">
    <source>
        <dbReference type="ARBA" id="ARBA00022737"/>
    </source>
</evidence>
<feature type="repeat" description="ANK" evidence="13">
    <location>
        <begin position="202"/>
        <end position="234"/>
    </location>
</feature>
<keyword evidence="2" id="KW-0217">Developmental protein</keyword>
<dbReference type="CDD" id="cd21930">
    <property type="entry name" value="IPD_PPP1R12"/>
    <property type="match status" value="1"/>
</dbReference>
<feature type="compositionally biased region" description="Low complexity" evidence="15">
    <location>
        <begin position="604"/>
        <end position="631"/>
    </location>
</feature>
<dbReference type="FunFam" id="1.25.40.20:FF:000004">
    <property type="entry name" value="Phosphatase 1 regulatory subunit 12A"/>
    <property type="match status" value="1"/>
</dbReference>
<feature type="compositionally biased region" description="Polar residues" evidence="15">
    <location>
        <begin position="498"/>
        <end position="508"/>
    </location>
</feature>
<evidence type="ECO:0000256" key="10">
    <source>
        <dbReference type="ARBA" id="ARBA00065548"/>
    </source>
</evidence>
<feature type="repeat" description="ANK" evidence="13">
    <location>
        <begin position="109"/>
        <end position="141"/>
    </location>
</feature>
<feature type="domain" description="cGMP-dependent protein kinase interacting" evidence="16">
    <location>
        <begin position="814"/>
        <end position="910"/>
    </location>
</feature>
<evidence type="ECO:0000256" key="6">
    <source>
        <dbReference type="ARBA" id="ARBA00023043"/>
    </source>
</evidence>
<feature type="region of interest" description="Disordered" evidence="15">
    <location>
        <begin position="293"/>
        <end position="812"/>
    </location>
</feature>
<dbReference type="PANTHER" id="PTHR24179">
    <property type="entry name" value="PROTEIN PHOSPHATASE 1 REGULATORY SUBUNIT 12"/>
    <property type="match status" value="1"/>
</dbReference>
<dbReference type="InterPro" id="IPR051226">
    <property type="entry name" value="PP1_Regulatory_Subunit"/>
</dbReference>
<feature type="compositionally biased region" description="Pro residues" evidence="15">
    <location>
        <begin position="522"/>
        <end position="538"/>
    </location>
</feature>
<comment type="function">
    <text evidence="9">Regulates myosin phosphatase activity. Augments Ca(2+) sensitivity of the contractile apparatus.</text>
</comment>
<feature type="compositionally biased region" description="Polar residues" evidence="15">
    <location>
        <begin position="383"/>
        <end position="394"/>
    </location>
</feature>
<dbReference type="GO" id="GO:0019901">
    <property type="term" value="F:protein kinase binding"/>
    <property type="evidence" value="ECO:0007669"/>
    <property type="project" value="InterPro"/>
</dbReference>
<feature type="compositionally biased region" description="Basic and acidic residues" evidence="15">
    <location>
        <begin position="417"/>
        <end position="443"/>
    </location>
</feature>
<dbReference type="GO" id="GO:0005737">
    <property type="term" value="C:cytoplasm"/>
    <property type="evidence" value="ECO:0007669"/>
    <property type="project" value="TreeGrafter"/>
</dbReference>
<feature type="compositionally biased region" description="Basic and acidic residues" evidence="15">
    <location>
        <begin position="558"/>
        <end position="567"/>
    </location>
</feature>